<dbReference type="EMBL" id="JACBNQ010000003">
    <property type="protein sequence ID" value="NYB73456.1"/>
    <property type="molecule type" value="Genomic_DNA"/>
</dbReference>
<keyword evidence="3" id="KW-1185">Reference proteome</keyword>
<dbReference type="RefSeq" id="WP_179237156.1">
    <property type="nucleotide sequence ID" value="NZ_JACBNQ010000003.1"/>
</dbReference>
<keyword evidence="1" id="KW-0472">Membrane</keyword>
<feature type="transmembrane region" description="Helical" evidence="1">
    <location>
        <begin position="66"/>
        <end position="81"/>
    </location>
</feature>
<proteinExistence type="predicted"/>
<keyword evidence="1" id="KW-0812">Transmembrane</keyword>
<sequence length="116" mass="14026">MYKQFIFWKTLINTILVGLISFFIYLDIVTHVDRILPITIFFIVLILSELIFYVIRKKYKFAREKENTILNIIIFTLLFYGNRYNEYFIVVGYVLYMIASLLSYRHAVRNFDETVN</sequence>
<reference evidence="2" key="1">
    <citation type="submission" date="2020-07" db="EMBL/GenBank/DDBJ databases">
        <title>Genomic analysis of a strain of Sedimentibacter Hydroxybenzoicus DSM7310.</title>
        <authorList>
            <person name="Ma S."/>
        </authorList>
    </citation>
    <scope>NUCLEOTIDE SEQUENCE</scope>
    <source>
        <strain evidence="2">DSM 7310</strain>
    </source>
</reference>
<feature type="transmembrane region" description="Helical" evidence="1">
    <location>
        <begin position="7"/>
        <end position="29"/>
    </location>
</feature>
<keyword evidence="1" id="KW-1133">Transmembrane helix</keyword>
<dbReference type="Proteomes" id="UP000611629">
    <property type="component" value="Unassembled WGS sequence"/>
</dbReference>
<comment type="caution">
    <text evidence="2">The sequence shown here is derived from an EMBL/GenBank/DDBJ whole genome shotgun (WGS) entry which is preliminary data.</text>
</comment>
<organism evidence="2 3">
    <name type="scientific">Sedimentibacter hydroxybenzoicus DSM 7310</name>
    <dbReference type="NCBI Taxonomy" id="1123245"/>
    <lineage>
        <taxon>Bacteria</taxon>
        <taxon>Bacillati</taxon>
        <taxon>Bacillota</taxon>
        <taxon>Tissierellia</taxon>
        <taxon>Sedimentibacter</taxon>
    </lineage>
</organism>
<feature type="transmembrane region" description="Helical" evidence="1">
    <location>
        <begin position="87"/>
        <end position="104"/>
    </location>
</feature>
<protein>
    <submittedName>
        <fullName evidence="2">Uncharacterized protein</fullName>
    </submittedName>
</protein>
<evidence type="ECO:0000313" key="3">
    <source>
        <dbReference type="Proteomes" id="UP000611629"/>
    </source>
</evidence>
<name>A0A974BID9_SEDHY</name>
<feature type="transmembrane region" description="Helical" evidence="1">
    <location>
        <begin position="35"/>
        <end position="54"/>
    </location>
</feature>
<evidence type="ECO:0000256" key="1">
    <source>
        <dbReference type="SAM" id="Phobius"/>
    </source>
</evidence>
<dbReference type="AlphaFoldDB" id="A0A974BID9"/>
<accession>A0A974BID9</accession>
<gene>
    <name evidence="2" type="ORF">HZF24_04815</name>
</gene>
<evidence type="ECO:0000313" key="2">
    <source>
        <dbReference type="EMBL" id="NYB73456.1"/>
    </source>
</evidence>